<gene>
    <name evidence="10" type="ORF">INT44_008537</name>
</gene>
<name>A0A8H7PWM3_9FUNG</name>
<keyword evidence="11" id="KW-1185">Reference proteome</keyword>
<dbReference type="InterPro" id="IPR024671">
    <property type="entry name" value="Atg22-like"/>
</dbReference>
<proteinExistence type="inferred from homology"/>
<evidence type="ECO:0000256" key="7">
    <source>
        <dbReference type="RuleBase" id="RU363073"/>
    </source>
</evidence>
<dbReference type="InterPro" id="IPR020846">
    <property type="entry name" value="MFS_dom"/>
</dbReference>
<feature type="transmembrane region" description="Helical" evidence="7">
    <location>
        <begin position="381"/>
        <end position="401"/>
    </location>
</feature>
<evidence type="ECO:0000256" key="5">
    <source>
        <dbReference type="ARBA" id="ARBA00022989"/>
    </source>
</evidence>
<evidence type="ECO:0000256" key="3">
    <source>
        <dbReference type="ARBA" id="ARBA00022448"/>
    </source>
</evidence>
<dbReference type="Proteomes" id="UP000612746">
    <property type="component" value="Unassembled WGS sequence"/>
</dbReference>
<feature type="transmembrane region" description="Helical" evidence="7">
    <location>
        <begin position="476"/>
        <end position="497"/>
    </location>
</feature>
<dbReference type="GO" id="GO:0012505">
    <property type="term" value="C:endomembrane system"/>
    <property type="evidence" value="ECO:0007669"/>
    <property type="project" value="UniProtKB-SubCell"/>
</dbReference>
<feature type="transmembrane region" description="Helical" evidence="7">
    <location>
        <begin position="349"/>
        <end position="369"/>
    </location>
</feature>
<keyword evidence="7" id="KW-0029">Amino-acid transport</keyword>
<feature type="transmembrane region" description="Helical" evidence="7">
    <location>
        <begin position="254"/>
        <end position="278"/>
    </location>
</feature>
<dbReference type="GO" id="GO:0006865">
    <property type="term" value="P:amino acid transport"/>
    <property type="evidence" value="ECO:0007669"/>
    <property type="project" value="UniProtKB-KW"/>
</dbReference>
<sequence>MSSSPRETLSDDVDKKESTSTSGILTDEERRLAEATDLAEPVTTKKELWGWYTFAWAMDGYTAATSSVFQPLIIAAMATAGGRSTIDHMSKCDSSAACEVLFGTVWVTPTSYSLYSSAIAVLVQVWTPSPNTSSRTIIWNSKVYMFFFVFVGCISVMLWLALIDNTWYYGANILNIVGNVCYGAAYVFYVSYIPKLARNHPEVLAATTEEEKDEKMVFRTSRISIFGNAFGFFGGFIQMILGVGVLLGMHQTLLSLRVATFVGGVWWAIFSIVPIFLLKRRPGPPLPKGEYFIIYSWKQMYKKFRYAYKLAHLFILLLFWFFVSDAASTILKVAVLFAQNEVNVSSTMILIGAMVELLAAVPGMLIWHWIQGRFKLKLKTIIFAVTMLAGFVPLYVLGGLAPTPGGFKSTPEFIFLCAYYGLMQPALVAFSRALYSQLIPKGHENEMFSLFSITTAGGGWIGPLITGAIGDATGQMRYSMIFVAATMYVPLVLLYFLDVDKGLAQARLFTEQEKAEEEAKNTMELETKS</sequence>
<comment type="subcellular location">
    <subcellularLocation>
        <location evidence="1">Endomembrane system</location>
        <topology evidence="1">Multi-pass membrane protein</topology>
    </subcellularLocation>
    <subcellularLocation>
        <location evidence="7">Vacuole membrane</location>
        <topology evidence="7">Multi-pass membrane protein</topology>
    </subcellularLocation>
</comment>
<dbReference type="Gene3D" id="1.20.1250.20">
    <property type="entry name" value="MFS general substrate transporter like domains"/>
    <property type="match status" value="1"/>
</dbReference>
<feature type="domain" description="Major facilitator superfamily (MFS) profile" evidence="9">
    <location>
        <begin position="313"/>
        <end position="529"/>
    </location>
</feature>
<keyword evidence="5 7" id="KW-1133">Transmembrane helix</keyword>
<dbReference type="GO" id="GO:0022857">
    <property type="term" value="F:transmembrane transporter activity"/>
    <property type="evidence" value="ECO:0007669"/>
    <property type="project" value="InterPro"/>
</dbReference>
<feature type="transmembrane region" description="Helical" evidence="7">
    <location>
        <begin position="447"/>
        <end position="470"/>
    </location>
</feature>
<evidence type="ECO:0000256" key="4">
    <source>
        <dbReference type="ARBA" id="ARBA00022692"/>
    </source>
</evidence>
<dbReference type="PROSITE" id="PS50850">
    <property type="entry name" value="MFS"/>
    <property type="match status" value="1"/>
</dbReference>
<comment type="similarity">
    <text evidence="2 7">Belongs to the ATG22 family.</text>
</comment>
<evidence type="ECO:0000256" key="8">
    <source>
        <dbReference type="SAM" id="MobiDB-lite"/>
    </source>
</evidence>
<dbReference type="AlphaFoldDB" id="A0A8H7PWM3"/>
<feature type="region of interest" description="Disordered" evidence="8">
    <location>
        <begin position="1"/>
        <end position="27"/>
    </location>
</feature>
<evidence type="ECO:0000256" key="2">
    <source>
        <dbReference type="ARBA" id="ARBA00006978"/>
    </source>
</evidence>
<evidence type="ECO:0000313" key="10">
    <source>
        <dbReference type="EMBL" id="KAG2181722.1"/>
    </source>
</evidence>
<dbReference type="EMBL" id="JAEPRA010000008">
    <property type="protein sequence ID" value="KAG2181722.1"/>
    <property type="molecule type" value="Genomic_DNA"/>
</dbReference>
<feature type="transmembrane region" description="Helical" evidence="7">
    <location>
        <begin position="143"/>
        <end position="162"/>
    </location>
</feature>
<comment type="function">
    <text evidence="7">Vacuolar effluxer which mediate the efflux of amino acids resulting from autophagic degradation. The release of autophagic amino acids allows the maintenance of protein synthesis and viability during nitrogen starvation.</text>
</comment>
<dbReference type="Pfam" id="PF11700">
    <property type="entry name" value="ATG22"/>
    <property type="match status" value="1"/>
</dbReference>
<protein>
    <recommendedName>
        <fullName evidence="7">Autophagy-related protein</fullName>
    </recommendedName>
</protein>
<evidence type="ECO:0000256" key="6">
    <source>
        <dbReference type="ARBA" id="ARBA00023136"/>
    </source>
</evidence>
<feature type="transmembrane region" description="Helical" evidence="7">
    <location>
        <begin position="225"/>
        <end position="248"/>
    </location>
</feature>
<reference evidence="10" key="1">
    <citation type="submission" date="2020-12" db="EMBL/GenBank/DDBJ databases">
        <title>Metabolic potential, ecology and presence of endohyphal bacteria is reflected in genomic diversity of Mucoromycotina.</title>
        <authorList>
            <person name="Muszewska A."/>
            <person name="Okrasinska A."/>
            <person name="Steczkiewicz K."/>
            <person name="Drgas O."/>
            <person name="Orlowska M."/>
            <person name="Perlinska-Lenart U."/>
            <person name="Aleksandrzak-Piekarczyk T."/>
            <person name="Szatraj K."/>
            <person name="Zielenkiewicz U."/>
            <person name="Pilsyk S."/>
            <person name="Malc E."/>
            <person name="Mieczkowski P."/>
            <person name="Kruszewska J.S."/>
            <person name="Biernat P."/>
            <person name="Pawlowska J."/>
        </authorList>
    </citation>
    <scope>NUCLEOTIDE SEQUENCE</scope>
    <source>
        <strain evidence="10">WA0000051536</strain>
    </source>
</reference>
<comment type="caution">
    <text evidence="10">The sequence shown here is derived from an EMBL/GenBank/DDBJ whole genome shotgun (WGS) entry which is preliminary data.</text>
</comment>
<dbReference type="PANTHER" id="PTHR23519:SF1">
    <property type="entry name" value="AUTOPHAGY-RELATED PROTEIN 22"/>
    <property type="match status" value="1"/>
</dbReference>
<dbReference type="SUPFAM" id="SSF103473">
    <property type="entry name" value="MFS general substrate transporter"/>
    <property type="match status" value="1"/>
</dbReference>
<dbReference type="GO" id="GO:0006914">
    <property type="term" value="P:autophagy"/>
    <property type="evidence" value="ECO:0007669"/>
    <property type="project" value="UniProtKB-KW"/>
</dbReference>
<evidence type="ECO:0000259" key="9">
    <source>
        <dbReference type="PROSITE" id="PS50850"/>
    </source>
</evidence>
<dbReference type="GO" id="GO:0005774">
    <property type="term" value="C:vacuolar membrane"/>
    <property type="evidence" value="ECO:0007669"/>
    <property type="project" value="UniProtKB-SubCell"/>
</dbReference>
<feature type="compositionally biased region" description="Basic and acidic residues" evidence="8">
    <location>
        <begin position="8"/>
        <end position="18"/>
    </location>
</feature>
<evidence type="ECO:0000313" key="11">
    <source>
        <dbReference type="Proteomes" id="UP000612746"/>
    </source>
</evidence>
<keyword evidence="7" id="KW-0926">Vacuole</keyword>
<feature type="transmembrane region" description="Helical" evidence="7">
    <location>
        <begin position="168"/>
        <end position="189"/>
    </location>
</feature>
<dbReference type="OrthoDB" id="192733at2759"/>
<keyword evidence="4 7" id="KW-0812">Transmembrane</keyword>
<feature type="transmembrane region" description="Helical" evidence="7">
    <location>
        <begin position="310"/>
        <end position="337"/>
    </location>
</feature>
<dbReference type="InterPro" id="IPR050495">
    <property type="entry name" value="ATG22/LtaA_families"/>
</dbReference>
<dbReference type="PANTHER" id="PTHR23519">
    <property type="entry name" value="AUTOPHAGY-RELATED PROTEIN 22"/>
    <property type="match status" value="1"/>
</dbReference>
<keyword evidence="7" id="KW-0072">Autophagy</keyword>
<evidence type="ECO:0000256" key="1">
    <source>
        <dbReference type="ARBA" id="ARBA00004127"/>
    </source>
</evidence>
<feature type="transmembrane region" description="Helical" evidence="7">
    <location>
        <begin position="413"/>
        <end position="435"/>
    </location>
</feature>
<dbReference type="InterPro" id="IPR036259">
    <property type="entry name" value="MFS_trans_sf"/>
</dbReference>
<keyword evidence="3 7" id="KW-0813">Transport</keyword>
<keyword evidence="6 7" id="KW-0472">Membrane</keyword>
<organism evidence="10 11">
    <name type="scientific">Umbelopsis vinacea</name>
    <dbReference type="NCBI Taxonomy" id="44442"/>
    <lineage>
        <taxon>Eukaryota</taxon>
        <taxon>Fungi</taxon>
        <taxon>Fungi incertae sedis</taxon>
        <taxon>Mucoromycota</taxon>
        <taxon>Mucoromycotina</taxon>
        <taxon>Umbelopsidomycetes</taxon>
        <taxon>Umbelopsidales</taxon>
        <taxon>Umbelopsidaceae</taxon>
        <taxon>Umbelopsis</taxon>
    </lineage>
</organism>
<accession>A0A8H7PWM3</accession>